<name>A0A481DHL1_PIG</name>
<dbReference type="EMBL" id="DQIR01325795">
    <property type="protein sequence ID" value="HDC81207.1"/>
    <property type="molecule type" value="Transcribed_RNA"/>
</dbReference>
<accession>A0A481DHL1</accession>
<dbReference type="Gene3D" id="3.40.50.720">
    <property type="entry name" value="NAD(P)-binding Rossmann-like Domain"/>
    <property type="match status" value="1"/>
</dbReference>
<reference evidence="2" key="1">
    <citation type="journal article" date="2019" name="PeerJ">
        <title>Genes of the pig, Sus scrofa, reconstructed with EvidentialGene.</title>
        <authorList>
            <person name="Gilbert D.G."/>
        </authorList>
    </citation>
    <scope>NUCLEOTIDE SEQUENCE</scope>
</reference>
<evidence type="ECO:0000313" key="2">
    <source>
        <dbReference type="EMBL" id="HDC81207.1"/>
    </source>
</evidence>
<evidence type="ECO:0000256" key="1">
    <source>
        <dbReference type="SAM" id="MobiDB-lite"/>
    </source>
</evidence>
<organism evidence="2">
    <name type="scientific">Sus scrofa</name>
    <name type="common">Pig</name>
    <dbReference type="NCBI Taxonomy" id="9823"/>
    <lineage>
        <taxon>Eukaryota</taxon>
        <taxon>Metazoa</taxon>
        <taxon>Chordata</taxon>
        <taxon>Craniata</taxon>
        <taxon>Vertebrata</taxon>
        <taxon>Euteleostomi</taxon>
        <taxon>Mammalia</taxon>
        <taxon>Eutheria</taxon>
        <taxon>Laurasiatheria</taxon>
        <taxon>Artiodactyla</taxon>
        <taxon>Suina</taxon>
        <taxon>Suidae</taxon>
        <taxon>Sus</taxon>
    </lineage>
</organism>
<feature type="region of interest" description="Disordered" evidence="1">
    <location>
        <begin position="1"/>
        <end position="23"/>
    </location>
</feature>
<dbReference type="EMBL" id="DQIR01327212">
    <property type="protein sequence ID" value="HDC82624.1"/>
    <property type="molecule type" value="Transcribed_RNA"/>
</dbReference>
<protein>
    <submittedName>
        <fullName evidence="2">NADPH:adrenodoxin oxidoreductase, mitochondrial isoform 7-like</fullName>
    </submittedName>
</protein>
<proteinExistence type="predicted"/>
<dbReference type="PROSITE" id="PS51257">
    <property type="entry name" value="PROKAR_LIPOPROTEIN"/>
    <property type="match status" value="1"/>
</dbReference>
<dbReference type="AlphaFoldDB" id="A0A481DHL1"/>
<sequence>MSTRSLKKQGGQHPAPVGNSWSMGTLGCEGGDTIEAGWEGLSAERQQTDAGRSWGIWMRVHPYVSWGSGCSGVSSQPLPISYPFGYPLPGLYCSGWVKRGPTGVITTTMTDSFLTGQMLLQDLKAGLLPSGPRPGYAAIKALLSSRGLGSL</sequence>